<evidence type="ECO:0008006" key="4">
    <source>
        <dbReference type="Google" id="ProtNLM"/>
    </source>
</evidence>
<feature type="signal peptide" evidence="1">
    <location>
        <begin position="1"/>
        <end position="19"/>
    </location>
</feature>
<dbReference type="RefSeq" id="WP_053408052.1">
    <property type="nucleotide sequence ID" value="NZ_DAIPHI010000044.1"/>
</dbReference>
<evidence type="ECO:0000313" key="3">
    <source>
        <dbReference type="Proteomes" id="UP000037530"/>
    </source>
</evidence>
<dbReference type="AlphaFoldDB" id="A0A0M0I3R0"/>
<keyword evidence="1" id="KW-0732">Signal</keyword>
<dbReference type="PATRIC" id="fig|171383.3.peg.1079"/>
<dbReference type="SUPFAM" id="SSF56935">
    <property type="entry name" value="Porins"/>
    <property type="match status" value="1"/>
</dbReference>
<evidence type="ECO:0000313" key="2">
    <source>
        <dbReference type="EMBL" id="KOO08757.1"/>
    </source>
</evidence>
<evidence type="ECO:0000256" key="1">
    <source>
        <dbReference type="SAM" id="SignalP"/>
    </source>
</evidence>
<dbReference type="OrthoDB" id="6199337at2"/>
<organism evidence="2 3">
    <name type="scientific">Vibrio hepatarius</name>
    <dbReference type="NCBI Taxonomy" id="171383"/>
    <lineage>
        <taxon>Bacteria</taxon>
        <taxon>Pseudomonadati</taxon>
        <taxon>Pseudomonadota</taxon>
        <taxon>Gammaproteobacteria</taxon>
        <taxon>Vibrionales</taxon>
        <taxon>Vibrionaceae</taxon>
        <taxon>Vibrio</taxon>
        <taxon>Vibrio oreintalis group</taxon>
    </lineage>
</organism>
<feature type="chain" id="PRO_5005600528" description="DUF2860 domain-containing protein" evidence="1">
    <location>
        <begin position="20"/>
        <end position="326"/>
    </location>
</feature>
<gene>
    <name evidence="2" type="ORF">AKJ31_05205</name>
</gene>
<proteinExistence type="predicted"/>
<reference evidence="3" key="1">
    <citation type="submission" date="2015-08" db="EMBL/GenBank/DDBJ databases">
        <title>Vibrio galatheae sp. nov., a novel member of the Vibrionaceae family isolated from the Solomon Islands.</title>
        <authorList>
            <person name="Giubergia S."/>
            <person name="Machado H."/>
            <person name="Mateiu R.V."/>
            <person name="Gram L."/>
        </authorList>
    </citation>
    <scope>NUCLEOTIDE SEQUENCE [LARGE SCALE GENOMIC DNA]</scope>
    <source>
        <strain evidence="3">DSM 19134</strain>
    </source>
</reference>
<protein>
    <recommendedName>
        <fullName evidence="4">DUF2860 domain-containing protein</fullName>
    </recommendedName>
</protein>
<dbReference type="Pfam" id="PF11059">
    <property type="entry name" value="DUF2860"/>
    <property type="match status" value="1"/>
</dbReference>
<dbReference type="InterPro" id="IPR016896">
    <property type="entry name" value="DUF2860"/>
</dbReference>
<keyword evidence="3" id="KW-1185">Reference proteome</keyword>
<sequence>MKAQHTLFIFALAASPCMAKLAQHSGISGEVAVSAGYVSSKSNFDTKADKRINGLNQDASTDSRGVIIPLGNLAYTFGPELDKQVYVGTSREDIAVGALALEVGYKQQLSSGTIVDVSVLPSVMSREVWEDPFVEGEKRHKTDEDGMAYRLKLSNINGSNFSLDTAYGTREVDDELSGTTQLSQAQSKLLDRDLDWYLVRGSYRVALNESSYLVPTLTYTSTDADGDANSSDSVRAEATYAALFDHHKLAITAGYTNRSFDEKNPLFNKKRDENIYSLFAAYEYRLSGDWQDWSVISLAGYKNTDSDIEFYDKSQFLTTVGMSYHF</sequence>
<name>A0A0M0I3R0_9VIBR</name>
<dbReference type="PIRSF" id="PIRSF028696">
    <property type="entry name" value="UCP028696"/>
    <property type="match status" value="1"/>
</dbReference>
<accession>A0A0M0I3R0</accession>
<dbReference type="EMBL" id="LHPI01000002">
    <property type="protein sequence ID" value="KOO08757.1"/>
    <property type="molecule type" value="Genomic_DNA"/>
</dbReference>
<comment type="caution">
    <text evidence="2">The sequence shown here is derived from an EMBL/GenBank/DDBJ whole genome shotgun (WGS) entry which is preliminary data.</text>
</comment>
<dbReference type="Proteomes" id="UP000037530">
    <property type="component" value="Unassembled WGS sequence"/>
</dbReference>